<dbReference type="InterPro" id="IPR038488">
    <property type="entry name" value="Integrase_DNA-bd_sf"/>
</dbReference>
<evidence type="ECO:0000313" key="6">
    <source>
        <dbReference type="EMBL" id="GAA5099590.1"/>
    </source>
</evidence>
<dbReference type="SUPFAM" id="SSF56349">
    <property type="entry name" value="DNA breaking-rejoining enzymes"/>
    <property type="match status" value="1"/>
</dbReference>
<keyword evidence="2" id="KW-0229">DNA integration</keyword>
<feature type="domain" description="Tyr recombinase" evidence="5">
    <location>
        <begin position="204"/>
        <end position="377"/>
    </location>
</feature>
<keyword evidence="3" id="KW-0238">DNA-binding</keyword>
<evidence type="ECO:0000313" key="7">
    <source>
        <dbReference type="Proteomes" id="UP001501525"/>
    </source>
</evidence>
<proteinExistence type="inferred from homology"/>
<sequence length="388" mass="44131">MALMNCLNARSVATLGAGKYNDGAGLLLHKRKDGGAQWLYRYTIHGRRREMGLGALRHVSLKKARELANQWRSVLHEGRDPIKERDKQKREAISNLHYLKDIALDTFESRKAELKDDGKAGDWFLPLRLYILPKLGCLPVSEITQTEIRNILTPIWHTKAATAEKALNRLNICFKHAAALGLDIDLQATEKARALLGKQLHKTQNIPAMNWKDVPAFYQSLCKTTTMTQLALRLLILTGVRTRPLRYIHKDQVDGDIWTIPAENMKGKRDTTKEFRVPLSSEALDILKQARLLSRNDFFFSATGRGPLGENNMSQYMQQTGVKACPHGFRSSLRDWLAETTDAPYEVAETILAHTVGGKVERAYRRTDYLEQRRVYMDKWAAYVTGQS</sequence>
<dbReference type="CDD" id="cd00801">
    <property type="entry name" value="INT_P4_C"/>
    <property type="match status" value="1"/>
</dbReference>
<comment type="similarity">
    <text evidence="1">Belongs to the 'phage' integrase family.</text>
</comment>
<dbReference type="InterPro" id="IPR002104">
    <property type="entry name" value="Integrase_catalytic"/>
</dbReference>
<evidence type="ECO:0000259" key="5">
    <source>
        <dbReference type="PROSITE" id="PS51898"/>
    </source>
</evidence>
<dbReference type="InterPro" id="IPR025166">
    <property type="entry name" value="Integrase_DNA_bind_dom"/>
</dbReference>
<evidence type="ECO:0000256" key="3">
    <source>
        <dbReference type="ARBA" id="ARBA00023125"/>
    </source>
</evidence>
<gene>
    <name evidence="6" type="ORF">GCM10023260_10910</name>
</gene>
<reference evidence="7" key="1">
    <citation type="journal article" date="2019" name="Int. J. Syst. Evol. Microbiol.">
        <title>The Global Catalogue of Microorganisms (GCM) 10K type strain sequencing project: providing services to taxonomists for standard genome sequencing and annotation.</title>
        <authorList>
            <consortium name="The Broad Institute Genomics Platform"/>
            <consortium name="The Broad Institute Genome Sequencing Center for Infectious Disease"/>
            <person name="Wu L."/>
            <person name="Ma J."/>
        </authorList>
    </citation>
    <scope>NUCLEOTIDE SEQUENCE [LARGE SCALE GENOMIC DNA]</scope>
    <source>
        <strain evidence="7">JCM 17706</strain>
    </source>
</reference>
<dbReference type="Gene3D" id="1.10.150.130">
    <property type="match status" value="1"/>
</dbReference>
<dbReference type="PANTHER" id="PTHR30629">
    <property type="entry name" value="PROPHAGE INTEGRASE"/>
    <property type="match status" value="1"/>
</dbReference>
<keyword evidence="4" id="KW-0233">DNA recombination</keyword>
<dbReference type="InterPro" id="IPR013762">
    <property type="entry name" value="Integrase-like_cat_sf"/>
</dbReference>
<dbReference type="Gene3D" id="3.30.160.390">
    <property type="entry name" value="Integrase, DNA-binding domain"/>
    <property type="match status" value="1"/>
</dbReference>
<dbReference type="InterPro" id="IPR010998">
    <property type="entry name" value="Integrase_recombinase_N"/>
</dbReference>
<dbReference type="PROSITE" id="PS51898">
    <property type="entry name" value="TYR_RECOMBINASE"/>
    <property type="match status" value="1"/>
</dbReference>
<evidence type="ECO:0000256" key="1">
    <source>
        <dbReference type="ARBA" id="ARBA00008857"/>
    </source>
</evidence>
<accession>A0ABP9MP96</accession>
<evidence type="ECO:0000256" key="2">
    <source>
        <dbReference type="ARBA" id="ARBA00022908"/>
    </source>
</evidence>
<dbReference type="PANTHER" id="PTHR30629:SF2">
    <property type="entry name" value="PROPHAGE INTEGRASE INTS-RELATED"/>
    <property type="match status" value="1"/>
</dbReference>
<dbReference type="InterPro" id="IPR050808">
    <property type="entry name" value="Phage_Integrase"/>
</dbReference>
<dbReference type="Pfam" id="PF00589">
    <property type="entry name" value="Phage_integrase"/>
    <property type="match status" value="1"/>
</dbReference>
<organism evidence="6 7">
    <name type="scientific">Bartonella acomydis</name>
    <dbReference type="NCBI Taxonomy" id="686234"/>
    <lineage>
        <taxon>Bacteria</taxon>
        <taxon>Pseudomonadati</taxon>
        <taxon>Pseudomonadota</taxon>
        <taxon>Alphaproteobacteria</taxon>
        <taxon>Hyphomicrobiales</taxon>
        <taxon>Bartonellaceae</taxon>
        <taxon>Bartonella</taxon>
    </lineage>
</organism>
<dbReference type="Proteomes" id="UP001501525">
    <property type="component" value="Unassembled WGS sequence"/>
</dbReference>
<keyword evidence="7" id="KW-1185">Reference proteome</keyword>
<dbReference type="Pfam" id="PF22022">
    <property type="entry name" value="Phage_int_M"/>
    <property type="match status" value="1"/>
</dbReference>
<dbReference type="EMBL" id="BAABIY010000031">
    <property type="protein sequence ID" value="GAA5099590.1"/>
    <property type="molecule type" value="Genomic_DNA"/>
</dbReference>
<evidence type="ECO:0000256" key="4">
    <source>
        <dbReference type="ARBA" id="ARBA00023172"/>
    </source>
</evidence>
<dbReference type="InterPro" id="IPR053876">
    <property type="entry name" value="Phage_int_M"/>
</dbReference>
<dbReference type="Gene3D" id="1.10.443.10">
    <property type="entry name" value="Intergrase catalytic core"/>
    <property type="match status" value="1"/>
</dbReference>
<protein>
    <submittedName>
        <fullName evidence="6">Site-specific integrase</fullName>
    </submittedName>
</protein>
<dbReference type="RefSeq" id="WP_345096976.1">
    <property type="nucleotide sequence ID" value="NZ_BAABIY010000031.1"/>
</dbReference>
<dbReference type="Pfam" id="PF13356">
    <property type="entry name" value="Arm-DNA-bind_3"/>
    <property type="match status" value="1"/>
</dbReference>
<comment type="caution">
    <text evidence="6">The sequence shown here is derived from an EMBL/GenBank/DDBJ whole genome shotgun (WGS) entry which is preliminary data.</text>
</comment>
<name>A0ABP9MP96_9HYPH</name>
<dbReference type="InterPro" id="IPR011010">
    <property type="entry name" value="DNA_brk_join_enz"/>
</dbReference>